<evidence type="ECO:0000313" key="9">
    <source>
        <dbReference type="EMBL" id="AFK53042.1"/>
    </source>
</evidence>
<evidence type="ECO:0000256" key="2">
    <source>
        <dbReference type="ARBA" id="ARBA00022448"/>
    </source>
</evidence>
<dbReference type="GO" id="GO:0022857">
    <property type="term" value="F:transmembrane transporter activity"/>
    <property type="evidence" value="ECO:0007669"/>
    <property type="project" value="UniProtKB-UniRule"/>
</dbReference>
<evidence type="ECO:0000256" key="7">
    <source>
        <dbReference type="RuleBase" id="RU369079"/>
    </source>
</evidence>
<comment type="function">
    <text evidence="7">Part of the tripartite ATP-independent periplasmic (TRAP) transport system.</text>
</comment>
<comment type="subcellular location">
    <subcellularLocation>
        <location evidence="7">Cell inner membrane</location>
        <topology evidence="7">Multi-pass membrane protein</topology>
    </subcellularLocation>
    <subcellularLocation>
        <location evidence="1">Cell membrane</location>
        <topology evidence="1">Multi-pass membrane protein</topology>
    </subcellularLocation>
</comment>
<dbReference type="InterPro" id="IPR055348">
    <property type="entry name" value="DctQ"/>
</dbReference>
<feature type="transmembrane region" description="Helical" evidence="7">
    <location>
        <begin position="54"/>
        <end position="74"/>
    </location>
</feature>
<keyword evidence="3" id="KW-1003">Cell membrane</keyword>
<evidence type="ECO:0000313" key="10">
    <source>
        <dbReference type="Proteomes" id="UP000005258"/>
    </source>
</evidence>
<evidence type="ECO:0000256" key="6">
    <source>
        <dbReference type="ARBA" id="ARBA00023136"/>
    </source>
</evidence>
<comment type="caution">
    <text evidence="7">Lacks conserved residue(s) required for the propagation of feature annotation.</text>
</comment>
<evidence type="ECO:0000256" key="5">
    <source>
        <dbReference type="ARBA" id="ARBA00022989"/>
    </source>
</evidence>
<dbReference type="AlphaFoldDB" id="I3TJV4"/>
<keyword evidence="10" id="KW-1185">Reference proteome</keyword>
<dbReference type="EMBL" id="CP003236">
    <property type="protein sequence ID" value="AFK53042.1"/>
    <property type="molecule type" value="Genomic_DNA"/>
</dbReference>
<name>I3TJV4_TISMK</name>
<feature type="domain" description="Tripartite ATP-independent periplasmic transporters DctQ component" evidence="8">
    <location>
        <begin position="34"/>
        <end position="154"/>
    </location>
</feature>
<reference evidence="9 10" key="1">
    <citation type="journal article" date="2012" name="J. Am. Chem. Soc.">
        <title>Bacterial biosynthesis and maturation of the didemnin anti-cancer agents.</title>
        <authorList>
            <person name="Xu Y."/>
            <person name="Kersten R.D."/>
            <person name="Nam S.J."/>
            <person name="Lu L."/>
            <person name="Al-Suwailem A.M."/>
            <person name="Zheng H."/>
            <person name="Fenical W."/>
            <person name="Dorrestein P.C."/>
            <person name="Moore B.S."/>
            <person name="Qian P.Y."/>
        </authorList>
    </citation>
    <scope>NUCLEOTIDE SEQUENCE [LARGE SCALE GENOMIC DNA]</scope>
    <source>
        <strain evidence="9 10">KA081020-065</strain>
    </source>
</reference>
<accession>I3TJV4</accession>
<dbReference type="KEGG" id="tmo:TMO_1203"/>
<dbReference type="Proteomes" id="UP000005258">
    <property type="component" value="Chromosome"/>
</dbReference>
<proteinExistence type="inferred from homology"/>
<sequence>MQAALMQVVTVTGRLAGAAAAAALGLAVVAGGVTALARYLFGYAVPDGFDLVRLTGGIAACWGIAAAIAADELIRIDVARALPRPLAAVVAVLGGAGALAGAVLLARSGVLGTDLLLRSGETTADLQLPLWPAHLVMAAGLVVAALLALLRLLAPVEGEGDKTT</sequence>
<keyword evidence="4 7" id="KW-0812">Transmembrane</keyword>
<dbReference type="GO" id="GO:0005886">
    <property type="term" value="C:plasma membrane"/>
    <property type="evidence" value="ECO:0007669"/>
    <property type="project" value="UniProtKB-SubCell"/>
</dbReference>
<organism evidence="9 10">
    <name type="scientific">Tistrella mobilis (strain KA081020-065)</name>
    <dbReference type="NCBI Taxonomy" id="1110502"/>
    <lineage>
        <taxon>Bacteria</taxon>
        <taxon>Pseudomonadati</taxon>
        <taxon>Pseudomonadota</taxon>
        <taxon>Alphaproteobacteria</taxon>
        <taxon>Geminicoccales</taxon>
        <taxon>Geminicoccaceae</taxon>
        <taxon>Tistrella</taxon>
    </lineage>
</organism>
<feature type="transmembrane region" description="Helical" evidence="7">
    <location>
        <begin position="130"/>
        <end position="154"/>
    </location>
</feature>
<evidence type="ECO:0000256" key="1">
    <source>
        <dbReference type="ARBA" id="ARBA00004651"/>
    </source>
</evidence>
<feature type="transmembrane region" description="Helical" evidence="7">
    <location>
        <begin position="86"/>
        <end position="110"/>
    </location>
</feature>
<keyword evidence="7" id="KW-0997">Cell inner membrane</keyword>
<comment type="subunit">
    <text evidence="7">The complex comprises the extracytoplasmic solute receptor protein and the two transmembrane proteins.</text>
</comment>
<gene>
    <name evidence="9" type="ordered locus">TMO_1203</name>
</gene>
<evidence type="ECO:0000256" key="3">
    <source>
        <dbReference type="ARBA" id="ARBA00022475"/>
    </source>
</evidence>
<comment type="similarity">
    <text evidence="7">Belongs to the TRAP transporter small permease family.</text>
</comment>
<protein>
    <recommendedName>
        <fullName evidence="7">TRAP transporter small permease protein</fullName>
    </recommendedName>
</protein>
<keyword evidence="2 7" id="KW-0813">Transport</keyword>
<keyword evidence="5 7" id="KW-1133">Transmembrane helix</keyword>
<keyword evidence="6 7" id="KW-0472">Membrane</keyword>
<dbReference type="Pfam" id="PF04290">
    <property type="entry name" value="DctQ"/>
    <property type="match status" value="1"/>
</dbReference>
<evidence type="ECO:0000256" key="4">
    <source>
        <dbReference type="ARBA" id="ARBA00022692"/>
    </source>
</evidence>
<evidence type="ECO:0000259" key="8">
    <source>
        <dbReference type="Pfam" id="PF04290"/>
    </source>
</evidence>
<dbReference type="HOGENOM" id="CLU_1618259_0_0_5"/>
<dbReference type="STRING" id="1110502.TMO_1203"/>